<evidence type="ECO:0000313" key="1">
    <source>
        <dbReference type="EMBL" id="EGY28075.1"/>
    </source>
</evidence>
<organism evidence="1 2">
    <name type="scientific">Candidatus Regiella insecticola 5.15</name>
    <dbReference type="NCBI Taxonomy" id="1005043"/>
    <lineage>
        <taxon>Bacteria</taxon>
        <taxon>Pseudomonadati</taxon>
        <taxon>Pseudomonadota</taxon>
        <taxon>Gammaproteobacteria</taxon>
        <taxon>Enterobacterales</taxon>
        <taxon>Enterobacteriaceae</taxon>
        <taxon>aphid secondary symbionts</taxon>
        <taxon>Candidatus Regiella</taxon>
    </lineage>
</organism>
<dbReference type="EMBL" id="AGCA01000466">
    <property type="protein sequence ID" value="EGY28075.1"/>
    <property type="molecule type" value="Genomic_DNA"/>
</dbReference>
<protein>
    <submittedName>
        <fullName evidence="1">Uncharacterized protein</fullName>
    </submittedName>
</protein>
<reference evidence="1 2" key="1">
    <citation type="journal article" date="2012" name="Genome Res.">
        <title>Genomic basis of endosymbiont-conferred protection against an insect parasitoid.</title>
        <authorList>
            <person name="Hansen A.K."/>
            <person name="Vorburger C."/>
            <person name="Moran N.A."/>
        </authorList>
    </citation>
    <scope>NUCLEOTIDE SEQUENCE [LARGE SCALE GENOMIC DNA]</scope>
    <source>
        <strain evidence="2">R5.15</strain>
    </source>
</reference>
<dbReference type="Proteomes" id="UP000004116">
    <property type="component" value="Unassembled WGS sequence"/>
</dbReference>
<accession>G2H1Q9</accession>
<proteinExistence type="predicted"/>
<gene>
    <name evidence="1" type="ORF">Rin_00020030</name>
</gene>
<dbReference type="RefSeq" id="WP_006707638.1">
    <property type="nucleotide sequence ID" value="NZ_AGCA01000466.1"/>
</dbReference>
<comment type="caution">
    <text evidence="1">The sequence shown here is derived from an EMBL/GenBank/DDBJ whole genome shotgun (WGS) entry which is preliminary data.</text>
</comment>
<sequence>MGEMVNVVNANHNKTRSHVQCYELNGKSNSEDAFPAVSPLSNQAPIQKNKASHLERSFELSEQKSKELGDIFTEVDRKPASELTNLEDHLTDITLKTQSVNAYVNSSVALAESAIHVLTEKKTSQRA</sequence>
<name>G2H1Q9_9ENTR</name>
<dbReference type="AlphaFoldDB" id="G2H1Q9"/>
<keyword evidence="2" id="KW-1185">Reference proteome</keyword>
<evidence type="ECO:0000313" key="2">
    <source>
        <dbReference type="Proteomes" id="UP000004116"/>
    </source>
</evidence>